<feature type="domain" description="T9SS-like galactose binding" evidence="4">
    <location>
        <begin position="550"/>
        <end position="592"/>
    </location>
</feature>
<dbReference type="EMBL" id="CP136051">
    <property type="protein sequence ID" value="WOK07022.1"/>
    <property type="molecule type" value="Genomic_DNA"/>
</dbReference>
<name>A0ABZ0IPQ4_9BACT</name>
<dbReference type="RefSeq" id="WP_317489711.1">
    <property type="nucleotide sequence ID" value="NZ_CP136051.1"/>
</dbReference>
<evidence type="ECO:0000259" key="3">
    <source>
        <dbReference type="Pfam" id="PF18962"/>
    </source>
</evidence>
<feature type="domain" description="MBG" evidence="2">
    <location>
        <begin position="1646"/>
        <end position="1714"/>
    </location>
</feature>
<dbReference type="Pfam" id="PF23759">
    <property type="entry name" value="GBD_T9SS_assoc"/>
    <property type="match status" value="3"/>
</dbReference>
<dbReference type="Pfam" id="PF18962">
    <property type="entry name" value="Por_Secre_tail"/>
    <property type="match status" value="1"/>
</dbReference>
<accession>A0ABZ0IPQ4</accession>
<dbReference type="InterPro" id="IPR056600">
    <property type="entry name" value="GBD_T9SS_assoc"/>
</dbReference>
<feature type="domain" description="T9SS-like galactose binding" evidence="4">
    <location>
        <begin position="352"/>
        <end position="384"/>
    </location>
</feature>
<sequence length="1809" mass="196955">MRKNSTLGNLLIYIVLLVFFSNSQLFGQDASSCGEAVTAVTGVNTIPATEQSEYWYTYIIPNDGKLVVSSSTDLWVNLSYNTCENRYYAGSGIGNASFADATEGEEVFIYWNLESGGGDFEWSIDVVELDEGDNCALAKAVVTGENYVPATYGSYWFSYQMPVDGRIVVETPGLVTFEILHGNCTDDYLYWDASSSSGASVSFEANENVIVRFRVEEGGDFNWTFSVLDLADGDVCDFSTEASVGVNYIPEGSGKIYWFKYTKATEGKIVLDTSPWSTVNAYSGTCDNLELIDSQYRGSSLTDVELGTELYIAVYTRFSTATELVIEESPLEPGDGCNSTSMVIEGTNSLPQTDYYKYWYEFTMPSEGRLDITSETNAYFTVYSGDCDLLSYEIGGYGQVSVTSLSPGEKVWIVWDTGSYDNFDWDLTISELSSGDNCSLAETAVEGINHVPETTLDYYWYTYTIPSTGRLTIMSETDKWVNVQYNNCEQLYGFVSGYGGASKPVFEAGMQLFIKWDTGNGGDFDWSIGIQDFEPGDLCEAPIDAIEGSNTFTTGRYVDQWYRFVMPSNQKLSLISPDQNSSCSIYIGNCVSLYYQSGGSKGASAVGLESGDEVLIRWYGYNTFDWILVLEDYEEGDYCEIAKEAVDGTNVLPDSKNQYFWYKYQATKSGKLVINSNVWKYVDVLSGDCENYYWLTSGYEDLTVPEVSEGDEMMIRWSASPGGFSWDISVEEPQLGDKCTLPATAQIGVNSMPEISSYYWYTFTVEEEGMLSIRSEGEDYVSVLSNNCDYPNTLGSGYGNVDVENVEVGDEVLIKWNYNSGGNFDWALSYKSPADGDICSLAVEAQEGTNSIANTYSFYKWYSFTMPRDGKLTIESDAYADITVYSNSCETLTYRGNYYYGKISVPSLYEGTQILLRWSLGYEEGFDWTLVVEDEAAGDSCDLPETAVVGTNHLPESNLSYFWYSYIAPSAGKLKISREVWGSVNVFTGTCQSLSYYGGGYGSEDLLVPGFNEGDQIFIQWYQASNFDWSLEFSPYEPGDRCTDPLEAVIGTNTTDSAPKWFKFNVPAEGDLTISSMGNTTTDTYLILYQSCGLGSFAYSDDFAGTSQSEITVNSLTKGEEIWILWDDNYGIEGFDWTLTFDSSVEPVDQTITFNEISNKTYGDEFDLVANSDSDQEVLLEVISGPATLAGTTVALIGIGEVTIRASQEGDYYFNPAVSVERSFSVNPARLTLRADNKTITFGDPVPSFTYSLTGFVNGENASVIAGEISVTSEAGDSPTAGQYPIIVSGGSADNYNFTRINGTLTVEKPAQTLLFDELPEKTFGDGAFELSATGGASGNPVTFSSANTSVASIDGNVVTITGGGSTTITAIQAGDENYKDASVERQFIVNKASQTVEFAERNEKIFGDEAFPLSAAASSGLTVSFSSSNTAVAQIENGILNIKSAGEATITALQPGDGNYNLATATQLLVVNKASQAITFSEIGPTVCVSNGALTLSATSSSGLSVSYRVTGPASLLGTVLTLTAPGQVEVTASQGGNINYLPAEDVTIGFEVVDDTEQRAEQTISFSPIEDKTFRDDPFELVATASSGLDITLTIENGPATIDGFVVTLTGAGSVTIAASQAGNEEYVPAPEVTQTFMVGKATATIALSDLQQRADGTPKTPTVVIDPAFVDYVVTFVGESDEPVEPGSYEVVVEVEDNNYQGSVSETFLLLEALGVKHGDLELDIKAYPIPVVDYITIEMAGSTNRNQTAHKVVRLIDLLGRESFRGSFAGDKSTIDLTYHATGIYLLIVESEKGEVLKRVKVRKE</sequence>
<feature type="domain" description="T9SS-like galactose binding" evidence="4">
    <location>
        <begin position="859"/>
        <end position="918"/>
    </location>
</feature>
<proteinExistence type="predicted"/>
<keyword evidence="6" id="KW-1185">Reference proteome</keyword>
<dbReference type="Pfam" id="PF18676">
    <property type="entry name" value="MBG_2"/>
    <property type="match status" value="1"/>
</dbReference>
<organism evidence="5 6">
    <name type="scientific">Imperialibacter roseus</name>
    <dbReference type="NCBI Taxonomy" id="1324217"/>
    <lineage>
        <taxon>Bacteria</taxon>
        <taxon>Pseudomonadati</taxon>
        <taxon>Bacteroidota</taxon>
        <taxon>Cytophagia</taxon>
        <taxon>Cytophagales</taxon>
        <taxon>Flammeovirgaceae</taxon>
        <taxon>Imperialibacter</taxon>
    </lineage>
</organism>
<evidence type="ECO:0000313" key="5">
    <source>
        <dbReference type="EMBL" id="WOK07022.1"/>
    </source>
</evidence>
<evidence type="ECO:0000259" key="4">
    <source>
        <dbReference type="Pfam" id="PF23759"/>
    </source>
</evidence>
<feature type="domain" description="MBG" evidence="1">
    <location>
        <begin position="1231"/>
        <end position="1306"/>
    </location>
</feature>
<evidence type="ECO:0000313" key="6">
    <source>
        <dbReference type="Proteomes" id="UP001302349"/>
    </source>
</evidence>
<dbReference type="Proteomes" id="UP001302349">
    <property type="component" value="Chromosome"/>
</dbReference>
<evidence type="ECO:0000259" key="2">
    <source>
        <dbReference type="Pfam" id="PF18887"/>
    </source>
</evidence>
<reference evidence="5 6" key="1">
    <citation type="journal article" date="2023" name="Microbiol. Resour. Announc.">
        <title>Complete Genome Sequence of Imperialibacter roseus strain P4T.</title>
        <authorList>
            <person name="Tizabi D.R."/>
            <person name="Bachvaroff T."/>
            <person name="Hill R.T."/>
        </authorList>
    </citation>
    <scope>NUCLEOTIDE SEQUENCE [LARGE SCALE GENOMIC DNA]</scope>
    <source>
        <strain evidence="5 6">P4T</strain>
    </source>
</reference>
<evidence type="ECO:0000259" key="1">
    <source>
        <dbReference type="Pfam" id="PF18676"/>
    </source>
</evidence>
<dbReference type="Gene3D" id="3.30.160.710">
    <property type="match status" value="1"/>
</dbReference>
<dbReference type="Gene3D" id="2.60.120.380">
    <property type="match status" value="1"/>
</dbReference>
<dbReference type="InterPro" id="IPR026444">
    <property type="entry name" value="Secre_tail"/>
</dbReference>
<dbReference type="SUPFAM" id="SSF49373">
    <property type="entry name" value="Invasin/intimin cell-adhesion fragments"/>
    <property type="match status" value="2"/>
</dbReference>
<dbReference type="Gene3D" id="2.60.40.1080">
    <property type="match status" value="2"/>
</dbReference>
<feature type="domain" description="Secretion system C-terminal sorting" evidence="3">
    <location>
        <begin position="1731"/>
        <end position="1805"/>
    </location>
</feature>
<gene>
    <name evidence="5" type="ORF">RT717_00100</name>
</gene>
<dbReference type="InterPro" id="IPR041286">
    <property type="entry name" value="MBG_2"/>
</dbReference>
<dbReference type="InterPro" id="IPR043772">
    <property type="entry name" value="MBG_3"/>
</dbReference>
<protein>
    <submittedName>
        <fullName evidence="5">MBG domain-containing protein</fullName>
    </submittedName>
</protein>
<dbReference type="Pfam" id="PF18887">
    <property type="entry name" value="MBG_3"/>
    <property type="match status" value="1"/>
</dbReference>
<dbReference type="InterPro" id="IPR008964">
    <property type="entry name" value="Invasin/intimin_cell_adhesion"/>
</dbReference>